<dbReference type="Proteomes" id="UP000596660">
    <property type="component" value="Unplaced"/>
</dbReference>
<dbReference type="InterPro" id="IPR004320">
    <property type="entry name" value="BPS1_pln"/>
</dbReference>
<dbReference type="GO" id="GO:0048367">
    <property type="term" value="P:shoot system development"/>
    <property type="evidence" value="ECO:0007669"/>
    <property type="project" value="InterPro"/>
</dbReference>
<organism evidence="2 3">
    <name type="scientific">Chenopodium quinoa</name>
    <name type="common">Quinoa</name>
    <dbReference type="NCBI Taxonomy" id="63459"/>
    <lineage>
        <taxon>Eukaryota</taxon>
        <taxon>Viridiplantae</taxon>
        <taxon>Streptophyta</taxon>
        <taxon>Embryophyta</taxon>
        <taxon>Tracheophyta</taxon>
        <taxon>Spermatophyta</taxon>
        <taxon>Magnoliopsida</taxon>
        <taxon>eudicotyledons</taxon>
        <taxon>Gunneridae</taxon>
        <taxon>Pentapetalae</taxon>
        <taxon>Caryophyllales</taxon>
        <taxon>Chenopodiaceae</taxon>
        <taxon>Chenopodioideae</taxon>
        <taxon>Atripliceae</taxon>
        <taxon>Chenopodium</taxon>
    </lineage>
</organism>
<dbReference type="Gramene" id="AUR62036058-RA">
    <property type="protein sequence ID" value="AUR62036058-RA:cds"/>
    <property type="gene ID" value="AUR62036058"/>
</dbReference>
<evidence type="ECO:0000313" key="3">
    <source>
        <dbReference type="Proteomes" id="UP000596660"/>
    </source>
</evidence>
<reference evidence="2" key="1">
    <citation type="journal article" date="2017" name="Nature">
        <title>The genome of Chenopodium quinoa.</title>
        <authorList>
            <person name="Jarvis D.E."/>
            <person name="Ho Y.S."/>
            <person name="Lightfoot D.J."/>
            <person name="Schmoeckel S.M."/>
            <person name="Li B."/>
            <person name="Borm T.J.A."/>
            <person name="Ohyanagi H."/>
            <person name="Mineta K."/>
            <person name="Michell C.T."/>
            <person name="Saber N."/>
            <person name="Kharbatia N.M."/>
            <person name="Rupper R.R."/>
            <person name="Sharp A.R."/>
            <person name="Dally N."/>
            <person name="Boughton B.A."/>
            <person name="Woo Y.H."/>
            <person name="Gao G."/>
            <person name="Schijlen E.G.W.M."/>
            <person name="Guo X."/>
            <person name="Momin A.A."/>
            <person name="Negrao S."/>
            <person name="Al-Babili S."/>
            <person name="Gehring C."/>
            <person name="Roessner U."/>
            <person name="Jung C."/>
            <person name="Murphy K."/>
            <person name="Arold S.T."/>
            <person name="Gojobori T."/>
            <person name="van der Linden C.G."/>
            <person name="van Loo E.N."/>
            <person name="Jellen E.N."/>
            <person name="Maughan P.J."/>
            <person name="Tester M."/>
        </authorList>
    </citation>
    <scope>NUCLEOTIDE SEQUENCE [LARGE SCALE GENOMIC DNA]</scope>
    <source>
        <strain evidence="2">cv. PI 614886</strain>
    </source>
</reference>
<dbReference type="EnsemblPlants" id="AUR62036058-RA">
    <property type="protein sequence ID" value="AUR62036058-RA:cds"/>
    <property type="gene ID" value="AUR62036058"/>
</dbReference>
<evidence type="ECO:0000313" key="2">
    <source>
        <dbReference type="EnsemblPlants" id="AUR62036058-RA:cds"/>
    </source>
</evidence>
<feature type="coiled-coil region" evidence="1">
    <location>
        <begin position="216"/>
        <end position="243"/>
    </location>
</feature>
<reference evidence="2" key="2">
    <citation type="submission" date="2021-03" db="UniProtKB">
        <authorList>
            <consortium name="EnsemblPlants"/>
        </authorList>
    </citation>
    <scope>IDENTIFICATION</scope>
</reference>
<dbReference type="AlphaFoldDB" id="A0A803MVY1"/>
<proteinExistence type="predicted"/>
<keyword evidence="1" id="KW-0175">Coiled coil</keyword>
<dbReference type="Pfam" id="PF03087">
    <property type="entry name" value="BPS1"/>
    <property type="match status" value="1"/>
</dbReference>
<name>A0A803MVY1_CHEQI</name>
<evidence type="ECO:0000256" key="1">
    <source>
        <dbReference type="SAM" id="Coils"/>
    </source>
</evidence>
<dbReference type="GO" id="GO:0048364">
    <property type="term" value="P:root development"/>
    <property type="evidence" value="ECO:0007669"/>
    <property type="project" value="InterPro"/>
</dbReference>
<accession>A0A803MVY1</accession>
<gene>
    <name evidence="2" type="primary">LOC110700212</name>
</gene>
<sequence>MAKVHPIVEQFDSQLSRLRSSQATSTSSLLKQTLTSLKDLYTSVDAVLQLPKNQQAIAQDVHSKWTEEVLDRSLKLLDICSTSRDVLVQSKESLHDIQSVLRRSCSGELNITSEVAQYLNTRKSAKKLIKKSLKNVKDIEQTNKNNAIESMLKDVNTITLDILKSVLSYLGGSKLESQKSKWSLVSKLMQKSDNKEESTTSNNFDDVDATLESTIRQKNKNGVENMRSQMTKLESEIQSLDEALDSFC</sequence>
<dbReference type="PANTHER" id="PTHR33070:SF129">
    <property type="entry name" value="DUF241 DOMAIN PROTEIN"/>
    <property type="match status" value="1"/>
</dbReference>
<protein>
    <submittedName>
        <fullName evidence="2">Uncharacterized protein</fullName>
    </submittedName>
</protein>
<dbReference type="OMA" id="KMEDVQM"/>
<dbReference type="PANTHER" id="PTHR33070">
    <property type="entry name" value="OS06G0725500 PROTEIN"/>
    <property type="match status" value="1"/>
</dbReference>
<keyword evidence="3" id="KW-1185">Reference proteome</keyword>